<evidence type="ECO:0000313" key="2">
    <source>
        <dbReference type="EMBL" id="CAA9548601.1"/>
    </source>
</evidence>
<organism evidence="2">
    <name type="scientific">uncultured Thermomicrobiales bacterium</name>
    <dbReference type="NCBI Taxonomy" id="1645740"/>
    <lineage>
        <taxon>Bacteria</taxon>
        <taxon>Pseudomonadati</taxon>
        <taxon>Thermomicrobiota</taxon>
        <taxon>Thermomicrobia</taxon>
        <taxon>Thermomicrobiales</taxon>
        <taxon>environmental samples</taxon>
    </lineage>
</organism>
<feature type="compositionally biased region" description="Basic and acidic residues" evidence="1">
    <location>
        <begin position="1"/>
        <end position="10"/>
    </location>
</feature>
<dbReference type="AlphaFoldDB" id="A0A6J4UEM6"/>
<feature type="compositionally biased region" description="Basic residues" evidence="1">
    <location>
        <begin position="11"/>
        <end position="24"/>
    </location>
</feature>
<dbReference type="EMBL" id="CADCWL010000027">
    <property type="protein sequence ID" value="CAA9548601.1"/>
    <property type="molecule type" value="Genomic_DNA"/>
</dbReference>
<feature type="non-terminal residue" evidence="2">
    <location>
        <position position="1"/>
    </location>
</feature>
<reference evidence="2" key="1">
    <citation type="submission" date="2020-02" db="EMBL/GenBank/DDBJ databases">
        <authorList>
            <person name="Meier V. D."/>
        </authorList>
    </citation>
    <scope>NUCLEOTIDE SEQUENCE</scope>
    <source>
        <strain evidence="2">AVDCRST_MAG19</strain>
    </source>
</reference>
<proteinExistence type="predicted"/>
<evidence type="ECO:0000256" key="1">
    <source>
        <dbReference type="SAM" id="MobiDB-lite"/>
    </source>
</evidence>
<accession>A0A6J4UEM6</accession>
<feature type="region of interest" description="Disordered" evidence="1">
    <location>
        <begin position="1"/>
        <end position="33"/>
    </location>
</feature>
<name>A0A6J4UEM6_9BACT</name>
<gene>
    <name evidence="2" type="ORF">AVDCRST_MAG19-593</name>
</gene>
<feature type="non-terminal residue" evidence="2">
    <location>
        <position position="33"/>
    </location>
</feature>
<sequence length="33" mass="3866">DRPTHRDRPCPRHRPAGRERRRHTLLPDGGSPL</sequence>
<protein>
    <submittedName>
        <fullName evidence="2">Uncharacterized protein</fullName>
    </submittedName>
</protein>